<dbReference type="Pfam" id="PF13561">
    <property type="entry name" value="adh_short_C2"/>
    <property type="match status" value="1"/>
</dbReference>
<gene>
    <name evidence="2" type="primary">LOC106816754</name>
</gene>
<sequence length="101" mass="10618">MSKAAIDQFTRCTALDLASNGVRCNAVNPGSINTDAHNPNGLMNDEALATYFEKLSTLIPLGRVGETDDVTNAIVFLVSDDSSFMTGATMSVDGGRCVTTI</sequence>
<dbReference type="RefSeq" id="XP_014676863.1">
    <property type="nucleotide sequence ID" value="XM_014821377.1"/>
</dbReference>
<organism evidence="1 2">
    <name type="scientific">Priapulus caudatus</name>
    <name type="common">Priapulid worm</name>
    <dbReference type="NCBI Taxonomy" id="37621"/>
    <lineage>
        <taxon>Eukaryota</taxon>
        <taxon>Metazoa</taxon>
        <taxon>Ecdysozoa</taxon>
        <taxon>Scalidophora</taxon>
        <taxon>Priapulida</taxon>
        <taxon>Priapulimorpha</taxon>
        <taxon>Priapulimorphida</taxon>
        <taxon>Priapulidae</taxon>
        <taxon>Priapulus</taxon>
    </lineage>
</organism>
<dbReference type="PRINTS" id="PR00081">
    <property type="entry name" value="GDHRDH"/>
</dbReference>
<dbReference type="InterPro" id="IPR036291">
    <property type="entry name" value="NAD(P)-bd_dom_sf"/>
</dbReference>
<evidence type="ECO:0000313" key="1">
    <source>
        <dbReference type="Proteomes" id="UP000695022"/>
    </source>
</evidence>
<accession>A0ABM1EXE2</accession>
<dbReference type="Gene3D" id="3.40.50.720">
    <property type="entry name" value="NAD(P)-binding Rossmann-like Domain"/>
    <property type="match status" value="1"/>
</dbReference>
<dbReference type="SUPFAM" id="SSF51735">
    <property type="entry name" value="NAD(P)-binding Rossmann-fold domains"/>
    <property type="match status" value="1"/>
</dbReference>
<evidence type="ECO:0000313" key="2">
    <source>
        <dbReference type="RefSeq" id="XP_014676863.1"/>
    </source>
</evidence>
<protein>
    <submittedName>
        <fullName evidence="2">L-xylulose reductase-like</fullName>
    </submittedName>
</protein>
<reference evidence="2" key="1">
    <citation type="submission" date="2025-08" db="UniProtKB">
        <authorList>
            <consortium name="RefSeq"/>
        </authorList>
    </citation>
    <scope>IDENTIFICATION</scope>
</reference>
<dbReference type="PANTHER" id="PTHR43975:SF2">
    <property type="entry name" value="EG:BACR7A4.14 PROTEIN-RELATED"/>
    <property type="match status" value="1"/>
</dbReference>
<dbReference type="InterPro" id="IPR002347">
    <property type="entry name" value="SDR_fam"/>
</dbReference>
<dbReference type="GeneID" id="106816754"/>
<dbReference type="Proteomes" id="UP000695022">
    <property type="component" value="Unplaced"/>
</dbReference>
<keyword evidence="1" id="KW-1185">Reference proteome</keyword>
<proteinExistence type="predicted"/>
<dbReference type="PANTHER" id="PTHR43975">
    <property type="entry name" value="ZGC:101858"/>
    <property type="match status" value="1"/>
</dbReference>
<name>A0ABM1EXE2_PRICU</name>